<dbReference type="RefSeq" id="WP_244056364.1">
    <property type="nucleotide sequence ID" value="NZ_BQXH01000019.1"/>
</dbReference>
<evidence type="ECO:0000313" key="1">
    <source>
        <dbReference type="EMBL" id="GKS82100.1"/>
    </source>
</evidence>
<dbReference type="EMBL" id="BQXH01000019">
    <property type="protein sequence ID" value="GKS82100.1"/>
    <property type="molecule type" value="Genomic_DNA"/>
</dbReference>
<gene>
    <name evidence="1" type="ORF">LPAF129_17860</name>
</gene>
<accession>A0ABQ5JJ81</accession>
<comment type="caution">
    <text evidence="1">The sequence shown here is derived from an EMBL/GenBank/DDBJ whole genome shotgun (WGS) entry which is preliminary data.</text>
</comment>
<dbReference type="InterPro" id="IPR059218">
    <property type="entry name" value="LBP_cg2779-like"/>
</dbReference>
<dbReference type="Proteomes" id="UP001055149">
    <property type="component" value="Unassembled WGS sequence"/>
</dbReference>
<reference evidence="1" key="1">
    <citation type="journal article" date="2022" name="Int. J. Syst. Evol. Microbiol.">
        <title>A novel species of lactic acid bacteria, Ligilactobacillus pabuli sp. nov., isolated from alfalfa silage.</title>
        <authorList>
            <person name="Tohno M."/>
            <person name="Tanizawa Y."/>
            <person name="Sawada H."/>
            <person name="Sakamoto M."/>
            <person name="Ohkuma M."/>
            <person name="Kobayashi H."/>
        </authorList>
    </citation>
    <scope>NUCLEOTIDE SEQUENCE</scope>
    <source>
        <strain evidence="1">AF129</strain>
    </source>
</reference>
<organism evidence="1 2">
    <name type="scientific">Ligilactobacillus pabuli</name>
    <dbReference type="NCBI Taxonomy" id="2886039"/>
    <lineage>
        <taxon>Bacteria</taxon>
        <taxon>Bacillati</taxon>
        <taxon>Bacillota</taxon>
        <taxon>Bacilli</taxon>
        <taxon>Lactobacillales</taxon>
        <taxon>Lactobacillaceae</taxon>
        <taxon>Ligilactobacillus</taxon>
    </lineage>
</organism>
<dbReference type="NCBIfam" id="NF040507">
    <property type="entry name" value="LBP_cg2779_fam"/>
    <property type="match status" value="1"/>
</dbReference>
<proteinExistence type="predicted"/>
<evidence type="ECO:0008006" key="3">
    <source>
        <dbReference type="Google" id="ProtNLM"/>
    </source>
</evidence>
<protein>
    <recommendedName>
        <fullName evidence="3">HTH araC/xylS-type domain-containing protein</fullName>
    </recommendedName>
</protein>
<name>A0ABQ5JJ81_9LACO</name>
<keyword evidence="2" id="KW-1185">Reference proteome</keyword>
<sequence length="64" mass="7229">MEQSVTDANIALEIIDYQEKHHLTDAEFALASHFTVEKIHGFKSLTGNAPTAEEKHDLKNFMKS</sequence>
<evidence type="ECO:0000313" key="2">
    <source>
        <dbReference type="Proteomes" id="UP001055149"/>
    </source>
</evidence>